<evidence type="ECO:0000313" key="4">
    <source>
        <dbReference type="Proteomes" id="UP000184447"/>
    </source>
</evidence>
<sequence>MLNKRKRKSMNLVQTLMVFIFILFLIQGLYFIGNTIEGNSVLHNLLTGIILFMIAFFMSIVIFQFVKKNYIEEIKKELANDILKHKNSLQDKVSSTNNRIFSFEANYSKNLKKMTKEYNIKSKEIENINKELDNKLNEIDRKSAYLEIQLCILKAERIQGESPENIKEKTVIYKRIIELSEIYPDIITAEILESFINYNK</sequence>
<feature type="transmembrane region" description="Helical" evidence="2">
    <location>
        <begin position="12"/>
        <end position="33"/>
    </location>
</feature>
<dbReference type="RefSeq" id="WP_073337105.1">
    <property type="nucleotide sequence ID" value="NZ_FQXM01000004.1"/>
</dbReference>
<proteinExistence type="predicted"/>
<keyword evidence="4" id="KW-1185">Reference proteome</keyword>
<dbReference type="AlphaFoldDB" id="A0A1M5S4N6"/>
<reference evidence="3 4" key="1">
    <citation type="submission" date="2016-11" db="EMBL/GenBank/DDBJ databases">
        <authorList>
            <person name="Jaros S."/>
            <person name="Januszkiewicz K."/>
            <person name="Wedrychowicz H."/>
        </authorList>
    </citation>
    <scope>NUCLEOTIDE SEQUENCE [LARGE SCALE GENOMIC DNA]</scope>
    <source>
        <strain evidence="3 4">DSM 8605</strain>
    </source>
</reference>
<keyword evidence="2" id="KW-0812">Transmembrane</keyword>
<keyword evidence="2" id="KW-0472">Membrane</keyword>
<gene>
    <name evidence="3" type="ORF">SAMN02745207_00752</name>
</gene>
<keyword evidence="1" id="KW-0175">Coiled coil</keyword>
<name>A0A1M5S4N6_9CLOT</name>
<keyword evidence="2" id="KW-1133">Transmembrane helix</keyword>
<accession>A0A1M5S4N6</accession>
<organism evidence="3 4">
    <name type="scientific">Clostridium grantii DSM 8605</name>
    <dbReference type="NCBI Taxonomy" id="1121316"/>
    <lineage>
        <taxon>Bacteria</taxon>
        <taxon>Bacillati</taxon>
        <taxon>Bacillota</taxon>
        <taxon>Clostridia</taxon>
        <taxon>Eubacteriales</taxon>
        <taxon>Clostridiaceae</taxon>
        <taxon>Clostridium</taxon>
    </lineage>
</organism>
<feature type="transmembrane region" description="Helical" evidence="2">
    <location>
        <begin position="45"/>
        <end position="66"/>
    </location>
</feature>
<dbReference type="Proteomes" id="UP000184447">
    <property type="component" value="Unassembled WGS sequence"/>
</dbReference>
<evidence type="ECO:0000256" key="2">
    <source>
        <dbReference type="SAM" id="Phobius"/>
    </source>
</evidence>
<feature type="coiled-coil region" evidence="1">
    <location>
        <begin position="111"/>
        <end position="149"/>
    </location>
</feature>
<evidence type="ECO:0000313" key="3">
    <source>
        <dbReference type="EMBL" id="SHH33446.1"/>
    </source>
</evidence>
<evidence type="ECO:0000256" key="1">
    <source>
        <dbReference type="SAM" id="Coils"/>
    </source>
</evidence>
<protein>
    <submittedName>
        <fullName evidence="3">Uncharacterized protein</fullName>
    </submittedName>
</protein>
<dbReference type="EMBL" id="FQXM01000004">
    <property type="protein sequence ID" value="SHH33446.1"/>
    <property type="molecule type" value="Genomic_DNA"/>
</dbReference>